<accession>A0A846MQC1</accession>
<reference evidence="3 4" key="1">
    <citation type="submission" date="2020-03" db="EMBL/GenBank/DDBJ databases">
        <title>Genomic Encyclopedia of Type Strains, Phase IV (KMG-IV): sequencing the most valuable type-strain genomes for metagenomic binning, comparative biology and taxonomic classification.</title>
        <authorList>
            <person name="Goeker M."/>
        </authorList>
    </citation>
    <scope>NUCLEOTIDE SEQUENCE [LARGE SCALE GENOMIC DNA]</scope>
    <source>
        <strain evidence="3 4">DSM 5718</strain>
    </source>
</reference>
<keyword evidence="2" id="KW-0732">Signal</keyword>
<evidence type="ECO:0000313" key="3">
    <source>
        <dbReference type="EMBL" id="NIK73655.1"/>
    </source>
</evidence>
<gene>
    <name evidence="3" type="ORF">FHS56_001168</name>
</gene>
<organism evidence="3 4">
    <name type="scientific">Thermonema lapsum</name>
    <dbReference type="NCBI Taxonomy" id="28195"/>
    <lineage>
        <taxon>Bacteria</taxon>
        <taxon>Pseudomonadati</taxon>
        <taxon>Bacteroidota</taxon>
        <taxon>Cytophagia</taxon>
        <taxon>Cytophagales</taxon>
        <taxon>Thermonemataceae</taxon>
        <taxon>Thermonema</taxon>
    </lineage>
</organism>
<feature type="chain" id="PRO_5032824313" evidence="2">
    <location>
        <begin position="22"/>
        <end position="335"/>
    </location>
</feature>
<dbReference type="InterPro" id="IPR019734">
    <property type="entry name" value="TPR_rpt"/>
</dbReference>
<feature type="repeat" description="TPR" evidence="1">
    <location>
        <begin position="277"/>
        <end position="310"/>
    </location>
</feature>
<evidence type="ECO:0000256" key="1">
    <source>
        <dbReference type="PROSITE-ProRule" id="PRU00339"/>
    </source>
</evidence>
<dbReference type="PROSITE" id="PS50005">
    <property type="entry name" value="TPR"/>
    <property type="match status" value="1"/>
</dbReference>
<keyword evidence="4" id="KW-1185">Reference proteome</keyword>
<comment type="caution">
    <text evidence="3">The sequence shown here is derived from an EMBL/GenBank/DDBJ whole genome shotgun (WGS) entry which is preliminary data.</text>
</comment>
<evidence type="ECO:0000256" key="2">
    <source>
        <dbReference type="SAM" id="SignalP"/>
    </source>
</evidence>
<proteinExistence type="predicted"/>
<name>A0A846MQC1_9BACT</name>
<feature type="signal peptide" evidence="2">
    <location>
        <begin position="1"/>
        <end position="21"/>
    </location>
</feature>
<sequence>MKPFKYLILSALFLATSLVHAQDYEFKVVASHGQVHKANSNSRLWAGVQLSRKDEVVVGTASYLGLVHKSGKTIEIKSPGTYSIAELSAKVGKSQSSTTSKYVNYVVGEMAKAEKQDINTNHRRYMDITGSVQRALLGKVAAVLPEAVVLYEPKLYLELFATDAKTKYKGYKVEIKTLFDAESESSNALKVFVIEGDKGEIDLSFLREEGLREELGLFQDEPFMMTITPIEKDSKDSKENSASLGGASMYSLRLLAPGDKLYEEVSQELGNESVETAVDYLLKAAYFEDKGLFADALRCYNKAIELAPEVEAFRSAKVDFVARHQKEIMRESAQK</sequence>
<dbReference type="RefSeq" id="WP_166918932.1">
    <property type="nucleotide sequence ID" value="NZ_JAASRN010000002.1"/>
</dbReference>
<dbReference type="Proteomes" id="UP000537126">
    <property type="component" value="Unassembled WGS sequence"/>
</dbReference>
<dbReference type="SMART" id="SM00028">
    <property type="entry name" value="TPR"/>
    <property type="match status" value="1"/>
</dbReference>
<dbReference type="EMBL" id="JAASRN010000002">
    <property type="protein sequence ID" value="NIK73655.1"/>
    <property type="molecule type" value="Genomic_DNA"/>
</dbReference>
<protein>
    <submittedName>
        <fullName evidence="3">Tetratricopeptide (TPR) repeat protein</fullName>
    </submittedName>
</protein>
<evidence type="ECO:0000313" key="4">
    <source>
        <dbReference type="Proteomes" id="UP000537126"/>
    </source>
</evidence>
<dbReference type="AlphaFoldDB" id="A0A846MQC1"/>
<keyword evidence="1" id="KW-0802">TPR repeat</keyword>